<accession>A0A8J4DXE3</accession>
<dbReference type="Proteomes" id="UP000612585">
    <property type="component" value="Unassembled WGS sequence"/>
</dbReference>
<proteinExistence type="predicted"/>
<organism evidence="1 2">
    <name type="scientific">Virgisporangium aurantiacum</name>
    <dbReference type="NCBI Taxonomy" id="175570"/>
    <lineage>
        <taxon>Bacteria</taxon>
        <taxon>Bacillati</taxon>
        <taxon>Actinomycetota</taxon>
        <taxon>Actinomycetes</taxon>
        <taxon>Micromonosporales</taxon>
        <taxon>Micromonosporaceae</taxon>
        <taxon>Virgisporangium</taxon>
    </lineage>
</organism>
<sequence>MGAVMTRRIRLSIVLAAVLALWSGFAWTVTRPDDFADYSRTVGQVAGATHDAARTGWLTGQQQLAGRVTAAFAATAYDDAGKALAGARKQFAAAIPPDERAVSLRDQLGPLLADAERSFGDAAGAADRTALAAAVDRLEAVSRSLEEFIEAHR</sequence>
<name>A0A8J4DXE3_9ACTN</name>
<reference evidence="1" key="1">
    <citation type="submission" date="2021-01" db="EMBL/GenBank/DDBJ databases">
        <title>Whole genome shotgun sequence of Virgisporangium aurantiacum NBRC 16421.</title>
        <authorList>
            <person name="Komaki H."/>
            <person name="Tamura T."/>
        </authorList>
    </citation>
    <scope>NUCLEOTIDE SEQUENCE</scope>
    <source>
        <strain evidence="1">NBRC 16421</strain>
    </source>
</reference>
<evidence type="ECO:0000313" key="2">
    <source>
        <dbReference type="Proteomes" id="UP000612585"/>
    </source>
</evidence>
<protein>
    <submittedName>
        <fullName evidence="1">Uncharacterized protein</fullName>
    </submittedName>
</protein>
<gene>
    <name evidence="1" type="ORF">Vau01_019760</name>
</gene>
<dbReference type="EMBL" id="BOPG01000012">
    <property type="protein sequence ID" value="GIJ54460.1"/>
    <property type="molecule type" value="Genomic_DNA"/>
</dbReference>
<keyword evidence="2" id="KW-1185">Reference proteome</keyword>
<evidence type="ECO:0000313" key="1">
    <source>
        <dbReference type="EMBL" id="GIJ54460.1"/>
    </source>
</evidence>
<dbReference type="RefSeq" id="WP_203989518.1">
    <property type="nucleotide sequence ID" value="NZ_BOPG01000012.1"/>
</dbReference>
<comment type="caution">
    <text evidence="1">The sequence shown here is derived from an EMBL/GenBank/DDBJ whole genome shotgun (WGS) entry which is preliminary data.</text>
</comment>
<dbReference type="AlphaFoldDB" id="A0A8J4DXE3"/>